<protein>
    <recommendedName>
        <fullName evidence="13">8-oxo-dGTP diphosphatase</fullName>
        <ecNumber evidence="12">3.6.1.55</ecNumber>
    </recommendedName>
    <alternativeName>
        <fullName evidence="16">7,8-dihydro-8-oxoguanine-triphosphatase</fullName>
    </alternativeName>
    <alternativeName>
        <fullName evidence="15">Mutator protein MutT</fullName>
    </alternativeName>
    <alternativeName>
        <fullName evidence="14">dGTP pyrophosphohydrolase</fullName>
    </alternativeName>
</protein>
<dbReference type="GO" id="GO:0044716">
    <property type="term" value="F:8-oxo-GDP phosphatase activity"/>
    <property type="evidence" value="ECO:0007669"/>
    <property type="project" value="TreeGrafter"/>
</dbReference>
<keyword evidence="5" id="KW-0479">Metal-binding</keyword>
<dbReference type="InterPro" id="IPR047127">
    <property type="entry name" value="MutT-like"/>
</dbReference>
<gene>
    <name evidence="18" type="ORF">F0M18_15670</name>
</gene>
<comment type="cofactor">
    <cofactor evidence="1">
        <name>Mg(2+)</name>
        <dbReference type="ChEBI" id="CHEBI:18420"/>
    </cofactor>
</comment>
<dbReference type="InterPro" id="IPR041698">
    <property type="entry name" value="Methyltransf_25"/>
</dbReference>
<dbReference type="EMBL" id="VTUX01000008">
    <property type="protein sequence ID" value="KAA1189114.1"/>
    <property type="molecule type" value="Genomic_DNA"/>
</dbReference>
<evidence type="ECO:0000256" key="12">
    <source>
        <dbReference type="ARBA" id="ARBA00038905"/>
    </source>
</evidence>
<evidence type="ECO:0000256" key="4">
    <source>
        <dbReference type="ARBA" id="ARBA00022705"/>
    </source>
</evidence>
<dbReference type="AlphaFoldDB" id="A0A5B0WPU0"/>
<evidence type="ECO:0000256" key="15">
    <source>
        <dbReference type="ARBA" id="ARBA00041979"/>
    </source>
</evidence>
<comment type="caution">
    <text evidence="18">The sequence shown here is derived from an EMBL/GenBank/DDBJ whole genome shotgun (WGS) entry which is preliminary data.</text>
</comment>
<evidence type="ECO:0000313" key="19">
    <source>
        <dbReference type="Proteomes" id="UP000323708"/>
    </source>
</evidence>
<keyword evidence="19" id="KW-1185">Reference proteome</keyword>
<evidence type="ECO:0000256" key="14">
    <source>
        <dbReference type="ARBA" id="ARBA00041592"/>
    </source>
</evidence>
<sequence length="330" mass="37304">MDAMKTVIQVTAAVIVRDGKVLAARRGPGKHLEGYWEFPGGKLEENESPESCLERELAEEFSISSKIGEYIGESVYDYGEKVVRLLGYEVEHTAGKFELVDHDELRWLKMDQLTDVKWAPADIPLVEQYEAWARTAGYYSTSAVEYCRETSEFDIGDLYRPFLKHLSPVAHILDLGCGSGRDSKAFREMGHNVTGVDGNAEIAAWASVFTGHPVEVKSFQQLDYKDEFDAVWASASLLHCPETQLKDVIQKILAALKDQAIAYMSFKWGESPSVDERGRYFTNQTTQSLGFLLESIQDTEILELWDAETTLRDKPQRWVYAIVRKRGGQV</sequence>
<proteinExistence type="inferred from homology"/>
<dbReference type="GO" id="GO:0006260">
    <property type="term" value="P:DNA replication"/>
    <property type="evidence" value="ECO:0007669"/>
    <property type="project" value="UniProtKB-KW"/>
</dbReference>
<dbReference type="EC" id="3.6.1.55" evidence="12"/>
<dbReference type="InterPro" id="IPR015797">
    <property type="entry name" value="NUDIX_hydrolase-like_dom_sf"/>
</dbReference>
<name>A0A5B0WPU0_9GAMM</name>
<keyword evidence="9" id="KW-0234">DNA repair</keyword>
<keyword evidence="7" id="KW-0378">Hydrolase</keyword>
<dbReference type="GO" id="GO:0035539">
    <property type="term" value="F:8-oxo-7,8-dihydrodeoxyguanosine triphosphate pyrophosphatase activity"/>
    <property type="evidence" value="ECO:0007669"/>
    <property type="project" value="UniProtKB-EC"/>
</dbReference>
<dbReference type="Proteomes" id="UP000323708">
    <property type="component" value="Unassembled WGS sequence"/>
</dbReference>
<keyword evidence="8" id="KW-0460">Magnesium</keyword>
<dbReference type="GO" id="GO:0006281">
    <property type="term" value="P:DNA repair"/>
    <property type="evidence" value="ECO:0007669"/>
    <property type="project" value="UniProtKB-KW"/>
</dbReference>
<evidence type="ECO:0000313" key="18">
    <source>
        <dbReference type="EMBL" id="KAA1189114.1"/>
    </source>
</evidence>
<evidence type="ECO:0000256" key="2">
    <source>
        <dbReference type="ARBA" id="ARBA00005582"/>
    </source>
</evidence>
<dbReference type="PROSITE" id="PS51462">
    <property type="entry name" value="NUDIX"/>
    <property type="match status" value="1"/>
</dbReference>
<dbReference type="RefSeq" id="WP_149612412.1">
    <property type="nucleotide sequence ID" value="NZ_VTUX01000008.1"/>
</dbReference>
<dbReference type="GO" id="GO:0046872">
    <property type="term" value="F:metal ion binding"/>
    <property type="evidence" value="ECO:0007669"/>
    <property type="project" value="UniProtKB-KW"/>
</dbReference>
<feature type="domain" description="Nudix hydrolase" evidence="17">
    <location>
        <begin position="6"/>
        <end position="130"/>
    </location>
</feature>
<evidence type="ECO:0000256" key="9">
    <source>
        <dbReference type="ARBA" id="ARBA00023204"/>
    </source>
</evidence>
<evidence type="ECO:0000256" key="1">
    <source>
        <dbReference type="ARBA" id="ARBA00001946"/>
    </source>
</evidence>
<evidence type="ECO:0000256" key="16">
    <source>
        <dbReference type="ARBA" id="ARBA00042798"/>
    </source>
</evidence>
<comment type="catalytic activity">
    <reaction evidence="10">
        <text>8-oxo-dGTP + H2O = 8-oxo-dGMP + diphosphate + H(+)</text>
        <dbReference type="Rhea" id="RHEA:31575"/>
        <dbReference type="ChEBI" id="CHEBI:15377"/>
        <dbReference type="ChEBI" id="CHEBI:15378"/>
        <dbReference type="ChEBI" id="CHEBI:33019"/>
        <dbReference type="ChEBI" id="CHEBI:63224"/>
        <dbReference type="ChEBI" id="CHEBI:77896"/>
        <dbReference type="EC" id="3.6.1.55"/>
    </reaction>
</comment>
<evidence type="ECO:0000256" key="7">
    <source>
        <dbReference type="ARBA" id="ARBA00022801"/>
    </source>
</evidence>
<dbReference type="Gene3D" id="3.90.79.10">
    <property type="entry name" value="Nucleoside Triphosphate Pyrophosphohydrolase"/>
    <property type="match status" value="1"/>
</dbReference>
<keyword evidence="4" id="KW-0235">DNA replication</keyword>
<evidence type="ECO:0000256" key="13">
    <source>
        <dbReference type="ARBA" id="ARBA00040794"/>
    </source>
</evidence>
<organism evidence="18 19">
    <name type="scientific">Pseudohalioglobus sediminis</name>
    <dbReference type="NCBI Taxonomy" id="2606449"/>
    <lineage>
        <taxon>Bacteria</taxon>
        <taxon>Pseudomonadati</taxon>
        <taxon>Pseudomonadota</taxon>
        <taxon>Gammaproteobacteria</taxon>
        <taxon>Cellvibrionales</taxon>
        <taxon>Halieaceae</taxon>
        <taxon>Pseudohalioglobus</taxon>
    </lineage>
</organism>
<evidence type="ECO:0000256" key="3">
    <source>
        <dbReference type="ARBA" id="ARBA00022457"/>
    </source>
</evidence>
<dbReference type="CDD" id="cd02440">
    <property type="entry name" value="AdoMet_MTases"/>
    <property type="match status" value="1"/>
</dbReference>
<keyword evidence="6" id="KW-0227">DNA damage</keyword>
<keyword evidence="3" id="KW-0515">Mutator protein</keyword>
<reference evidence="18 19" key="1">
    <citation type="submission" date="2019-09" db="EMBL/GenBank/DDBJ databases">
        <authorList>
            <person name="Chen X.-Y."/>
        </authorList>
    </citation>
    <scope>NUCLEOTIDE SEQUENCE [LARGE SCALE GENOMIC DNA]</scope>
    <source>
        <strain evidence="18 19">NY5</strain>
    </source>
</reference>
<dbReference type="CDD" id="cd03425">
    <property type="entry name" value="NUDIX_MutT_NudA_like"/>
    <property type="match status" value="1"/>
</dbReference>
<evidence type="ECO:0000256" key="11">
    <source>
        <dbReference type="ARBA" id="ARBA00036904"/>
    </source>
</evidence>
<dbReference type="PANTHER" id="PTHR47707:SF1">
    <property type="entry name" value="NUDIX HYDROLASE FAMILY PROTEIN"/>
    <property type="match status" value="1"/>
</dbReference>
<evidence type="ECO:0000256" key="6">
    <source>
        <dbReference type="ARBA" id="ARBA00022763"/>
    </source>
</evidence>
<dbReference type="GO" id="GO:0008413">
    <property type="term" value="F:8-oxo-7,8-dihydroguanosine triphosphate pyrophosphatase activity"/>
    <property type="evidence" value="ECO:0007669"/>
    <property type="project" value="TreeGrafter"/>
</dbReference>
<dbReference type="Pfam" id="PF00293">
    <property type="entry name" value="NUDIX"/>
    <property type="match status" value="1"/>
</dbReference>
<dbReference type="SUPFAM" id="SSF53335">
    <property type="entry name" value="S-adenosyl-L-methionine-dependent methyltransferases"/>
    <property type="match status" value="1"/>
</dbReference>
<comment type="catalytic activity">
    <reaction evidence="11">
        <text>8-oxo-GTP + H2O = 8-oxo-GMP + diphosphate + H(+)</text>
        <dbReference type="Rhea" id="RHEA:67616"/>
        <dbReference type="ChEBI" id="CHEBI:15377"/>
        <dbReference type="ChEBI" id="CHEBI:15378"/>
        <dbReference type="ChEBI" id="CHEBI:33019"/>
        <dbReference type="ChEBI" id="CHEBI:143553"/>
        <dbReference type="ChEBI" id="CHEBI:145694"/>
    </reaction>
</comment>
<dbReference type="Pfam" id="PF13649">
    <property type="entry name" value="Methyltransf_25"/>
    <property type="match status" value="1"/>
</dbReference>
<evidence type="ECO:0000256" key="5">
    <source>
        <dbReference type="ARBA" id="ARBA00022723"/>
    </source>
</evidence>
<evidence type="ECO:0000256" key="10">
    <source>
        <dbReference type="ARBA" id="ARBA00035861"/>
    </source>
</evidence>
<dbReference type="SUPFAM" id="SSF55811">
    <property type="entry name" value="Nudix"/>
    <property type="match status" value="1"/>
</dbReference>
<dbReference type="GO" id="GO:0044715">
    <property type="term" value="F:8-oxo-dGDP phosphatase activity"/>
    <property type="evidence" value="ECO:0007669"/>
    <property type="project" value="TreeGrafter"/>
</dbReference>
<accession>A0A5B0WPU0</accession>
<dbReference type="InterPro" id="IPR029063">
    <property type="entry name" value="SAM-dependent_MTases_sf"/>
</dbReference>
<dbReference type="Gene3D" id="3.40.50.150">
    <property type="entry name" value="Vaccinia Virus protein VP39"/>
    <property type="match status" value="1"/>
</dbReference>
<dbReference type="InterPro" id="IPR000086">
    <property type="entry name" value="NUDIX_hydrolase_dom"/>
</dbReference>
<evidence type="ECO:0000256" key="8">
    <source>
        <dbReference type="ARBA" id="ARBA00022842"/>
    </source>
</evidence>
<comment type="similarity">
    <text evidence="2">Belongs to the Nudix hydrolase family.</text>
</comment>
<evidence type="ECO:0000259" key="17">
    <source>
        <dbReference type="PROSITE" id="PS51462"/>
    </source>
</evidence>
<dbReference type="PANTHER" id="PTHR47707">
    <property type="entry name" value="8-OXO-DGTP DIPHOSPHATASE"/>
    <property type="match status" value="1"/>
</dbReference>